<proteinExistence type="inferred from homology"/>
<evidence type="ECO:0000313" key="15">
    <source>
        <dbReference type="Proteomes" id="UP000271974"/>
    </source>
</evidence>
<dbReference type="Proteomes" id="UP000271974">
    <property type="component" value="Unassembled WGS sequence"/>
</dbReference>
<comment type="caution">
    <text evidence="14">The sequence shown here is derived from an EMBL/GenBank/DDBJ whole genome shotgun (WGS) entry which is preliminary data.</text>
</comment>
<dbReference type="PANTHER" id="PTHR23234:SF10">
    <property type="entry name" value="RIKEN CDNA 6720489N17 GENE-RELATED"/>
    <property type="match status" value="1"/>
</dbReference>
<organism evidence="14 15">
    <name type="scientific">Elysia chlorotica</name>
    <name type="common">Eastern emerald elysia</name>
    <name type="synonym">Sea slug</name>
    <dbReference type="NCBI Taxonomy" id="188477"/>
    <lineage>
        <taxon>Eukaryota</taxon>
        <taxon>Metazoa</taxon>
        <taxon>Spiralia</taxon>
        <taxon>Lophotrochozoa</taxon>
        <taxon>Mollusca</taxon>
        <taxon>Gastropoda</taxon>
        <taxon>Heterobranchia</taxon>
        <taxon>Euthyneura</taxon>
        <taxon>Panpulmonata</taxon>
        <taxon>Sacoglossa</taxon>
        <taxon>Placobranchoidea</taxon>
        <taxon>Plakobranchidae</taxon>
        <taxon>Elysia</taxon>
    </lineage>
</organism>
<evidence type="ECO:0000256" key="4">
    <source>
        <dbReference type="ARBA" id="ARBA00022737"/>
    </source>
</evidence>
<evidence type="ECO:0000256" key="11">
    <source>
        <dbReference type="PROSITE-ProRule" id="PRU00042"/>
    </source>
</evidence>
<feature type="compositionally biased region" description="Pro residues" evidence="12">
    <location>
        <begin position="604"/>
        <end position="619"/>
    </location>
</feature>
<evidence type="ECO:0000256" key="12">
    <source>
        <dbReference type="SAM" id="MobiDB-lite"/>
    </source>
</evidence>
<feature type="domain" description="C2H2-type" evidence="13">
    <location>
        <begin position="73"/>
        <end position="101"/>
    </location>
</feature>
<dbReference type="SMART" id="SM00355">
    <property type="entry name" value="ZnF_C2H2"/>
    <property type="match status" value="9"/>
</dbReference>
<evidence type="ECO:0000256" key="8">
    <source>
        <dbReference type="ARBA" id="ARBA00023125"/>
    </source>
</evidence>
<feature type="domain" description="C2H2-type" evidence="13">
    <location>
        <begin position="16"/>
        <end position="43"/>
    </location>
</feature>
<feature type="domain" description="C2H2-type" evidence="13">
    <location>
        <begin position="104"/>
        <end position="126"/>
    </location>
</feature>
<keyword evidence="3" id="KW-0479">Metal-binding</keyword>
<protein>
    <recommendedName>
        <fullName evidence="13">C2H2-type domain-containing protein</fullName>
    </recommendedName>
</protein>
<evidence type="ECO:0000313" key="14">
    <source>
        <dbReference type="EMBL" id="RUS73437.1"/>
    </source>
</evidence>
<evidence type="ECO:0000256" key="3">
    <source>
        <dbReference type="ARBA" id="ARBA00022723"/>
    </source>
</evidence>
<keyword evidence="5 11" id="KW-0863">Zinc-finger</keyword>
<feature type="domain" description="C2H2-type" evidence="13">
    <location>
        <begin position="161"/>
        <end position="189"/>
    </location>
</feature>
<evidence type="ECO:0000256" key="5">
    <source>
        <dbReference type="ARBA" id="ARBA00022771"/>
    </source>
</evidence>
<dbReference type="OrthoDB" id="264392at2759"/>
<dbReference type="SUPFAM" id="SSF57667">
    <property type="entry name" value="beta-beta-alpha zinc fingers"/>
    <property type="match status" value="4"/>
</dbReference>
<dbReference type="AlphaFoldDB" id="A0A433SVU4"/>
<dbReference type="PROSITE" id="PS00028">
    <property type="entry name" value="ZINC_FINGER_C2H2_1"/>
    <property type="match status" value="4"/>
</dbReference>
<feature type="region of interest" description="Disordered" evidence="12">
    <location>
        <begin position="582"/>
        <end position="623"/>
    </location>
</feature>
<keyword evidence="9" id="KW-0804">Transcription</keyword>
<sequence length="642" mass="71249">MFLEAAKRIDRKAAEFQCPHCPYVGKVFRNFKEHVMSHSEQRPYVCSICCSSFVCKSKLVRHQRQVHNEARPFLCSECPYTGKSRSCLETHRLVMHPREENLSFLCPHCPAKFARASMLKTHALRHNTGPHKLFSCLSCSFSTNYRRQFDLHATLHTGKSCLCSLCGKAYSGQAQLRVHMRVQHSDQSFRCTLCDFVTKRPDGLTKHMKSHSTERPYLCPHCDYKGKRNAHLQRHLLRHRNKDQALVKNEKPEVAAAERFPCLSCDKVFKTRDKLMHHLKTHNIPDTHISDNIQSNLNSTSFSTSDIHTSTSISPGTSNSFYYNPNMANGATNNNSKSWATVPVQHFTPSRLSSVTSSTTTICPHNPLKQTNTDSSLHSTPSFFTSRVHLEVPHSDTFITQPTSHATANAPPLISPYKLSSSNMPLTNEQLGMAVSAIEPQHSHQFPVITAPSGKSALGIQNLDMSMAAPEVAPSLSNHLYGLMAPVVASPISNDHETSSAHTSTSELGRQQHYCSGTSFSSQHAGVIASQKPFCVDTHYQSVSASTVTPSTVHQHPHQTPSVNTTLPMDYLPHNNVVTSEDKMQHQDGLSSVAPPSLSNHYPGLPPSMPPDVPMPSPANPAHHLQKAITTYQYESRDASST</sequence>
<dbReference type="GO" id="GO:0005634">
    <property type="term" value="C:nucleus"/>
    <property type="evidence" value="ECO:0007669"/>
    <property type="project" value="UniProtKB-SubCell"/>
</dbReference>
<evidence type="ECO:0000256" key="6">
    <source>
        <dbReference type="ARBA" id="ARBA00022833"/>
    </source>
</evidence>
<keyword evidence="7" id="KW-0805">Transcription regulation</keyword>
<feature type="domain" description="C2H2-type" evidence="13">
    <location>
        <begin position="260"/>
        <end position="287"/>
    </location>
</feature>
<feature type="region of interest" description="Disordered" evidence="12">
    <location>
        <begin position="355"/>
        <end position="377"/>
    </location>
</feature>
<gene>
    <name evidence="14" type="ORF">EGW08_018793</name>
</gene>
<dbReference type="PROSITE" id="PS50157">
    <property type="entry name" value="ZINC_FINGER_C2H2_2"/>
    <property type="match status" value="8"/>
</dbReference>
<feature type="domain" description="C2H2-type" evidence="13">
    <location>
        <begin position="189"/>
        <end position="216"/>
    </location>
</feature>
<comment type="subcellular location">
    <subcellularLocation>
        <location evidence="1">Nucleus</location>
    </subcellularLocation>
</comment>
<keyword evidence="15" id="KW-1185">Reference proteome</keyword>
<keyword evidence="4" id="KW-0677">Repeat</keyword>
<comment type="similarity">
    <text evidence="2">Belongs to the krueppel C2H2-type zinc-finger protein family.</text>
</comment>
<keyword evidence="8" id="KW-0238">DNA-binding</keyword>
<evidence type="ECO:0000256" key="10">
    <source>
        <dbReference type="ARBA" id="ARBA00023242"/>
    </source>
</evidence>
<evidence type="ECO:0000256" key="7">
    <source>
        <dbReference type="ARBA" id="ARBA00023015"/>
    </source>
</evidence>
<dbReference type="STRING" id="188477.A0A433SVU4"/>
<dbReference type="InterPro" id="IPR050758">
    <property type="entry name" value="Znf_C2H2-type"/>
</dbReference>
<feature type="domain" description="C2H2-type" evidence="13">
    <location>
        <begin position="44"/>
        <end position="72"/>
    </location>
</feature>
<dbReference type="FunFam" id="3.30.160.60:FF:000075">
    <property type="entry name" value="Putative zinc finger protein 536"/>
    <property type="match status" value="1"/>
</dbReference>
<dbReference type="InterPro" id="IPR036236">
    <property type="entry name" value="Znf_C2H2_sf"/>
</dbReference>
<keyword evidence="10" id="KW-0539">Nucleus</keyword>
<dbReference type="GO" id="GO:0003677">
    <property type="term" value="F:DNA binding"/>
    <property type="evidence" value="ECO:0007669"/>
    <property type="project" value="UniProtKB-KW"/>
</dbReference>
<dbReference type="InterPro" id="IPR013087">
    <property type="entry name" value="Znf_C2H2_type"/>
</dbReference>
<evidence type="ECO:0000256" key="2">
    <source>
        <dbReference type="ARBA" id="ARBA00006991"/>
    </source>
</evidence>
<name>A0A433SVU4_ELYCH</name>
<feature type="compositionally biased region" description="Polar residues" evidence="12">
    <location>
        <begin position="368"/>
        <end position="377"/>
    </location>
</feature>
<dbReference type="Gene3D" id="3.30.160.60">
    <property type="entry name" value="Classic Zinc Finger"/>
    <property type="match status" value="4"/>
</dbReference>
<reference evidence="14 15" key="1">
    <citation type="submission" date="2019-01" db="EMBL/GenBank/DDBJ databases">
        <title>A draft genome assembly of the solar-powered sea slug Elysia chlorotica.</title>
        <authorList>
            <person name="Cai H."/>
            <person name="Li Q."/>
            <person name="Fang X."/>
            <person name="Li J."/>
            <person name="Curtis N.E."/>
            <person name="Altenburger A."/>
            <person name="Shibata T."/>
            <person name="Feng M."/>
            <person name="Maeda T."/>
            <person name="Schwartz J.A."/>
            <person name="Shigenobu S."/>
            <person name="Lundholm N."/>
            <person name="Nishiyama T."/>
            <person name="Yang H."/>
            <person name="Hasebe M."/>
            <person name="Li S."/>
            <person name="Pierce S.K."/>
            <person name="Wang J."/>
        </authorList>
    </citation>
    <scope>NUCLEOTIDE SEQUENCE [LARGE SCALE GENOMIC DNA]</scope>
    <source>
        <strain evidence="14">EC2010</strain>
        <tissue evidence="14">Whole organism of an adult</tissue>
    </source>
</reference>
<keyword evidence="6" id="KW-0862">Zinc</keyword>
<evidence type="ECO:0000256" key="9">
    <source>
        <dbReference type="ARBA" id="ARBA00023163"/>
    </source>
</evidence>
<accession>A0A433SVU4</accession>
<dbReference type="PANTHER" id="PTHR23234">
    <property type="entry name" value="ZNF44 PROTEIN"/>
    <property type="match status" value="1"/>
</dbReference>
<dbReference type="GO" id="GO:0008270">
    <property type="term" value="F:zinc ion binding"/>
    <property type="evidence" value="ECO:0007669"/>
    <property type="project" value="UniProtKB-KW"/>
</dbReference>
<evidence type="ECO:0000259" key="13">
    <source>
        <dbReference type="PROSITE" id="PS50157"/>
    </source>
</evidence>
<dbReference type="EMBL" id="RQTK01000936">
    <property type="protein sequence ID" value="RUS73437.1"/>
    <property type="molecule type" value="Genomic_DNA"/>
</dbReference>
<feature type="domain" description="C2H2-type" evidence="13">
    <location>
        <begin position="217"/>
        <end position="244"/>
    </location>
</feature>
<evidence type="ECO:0000256" key="1">
    <source>
        <dbReference type="ARBA" id="ARBA00004123"/>
    </source>
</evidence>
<dbReference type="Pfam" id="PF00096">
    <property type="entry name" value="zf-C2H2"/>
    <property type="match status" value="4"/>
</dbReference>